<protein>
    <submittedName>
        <fullName evidence="1">Uncharacterized protein</fullName>
    </submittedName>
</protein>
<keyword evidence="2" id="KW-1185">Reference proteome</keyword>
<dbReference type="RefSeq" id="WP_260902876.1">
    <property type="nucleotide sequence ID" value="NZ_JAOCZP010000003.1"/>
</dbReference>
<evidence type="ECO:0000313" key="1">
    <source>
        <dbReference type="EMBL" id="MCT7375739.1"/>
    </source>
</evidence>
<gene>
    <name evidence="1" type="ORF">N5A92_11915</name>
</gene>
<reference evidence="1 2" key="1">
    <citation type="submission" date="2022-09" db="EMBL/GenBank/DDBJ databases">
        <title>Chelativorans salina sp. nov., a novel slightly halophilic bacterium isolated from a saline lake sediment enrichment.</title>
        <authorList>
            <person name="Gao L."/>
            <person name="Fang B.-Z."/>
            <person name="Li W.-J."/>
        </authorList>
    </citation>
    <scope>NUCLEOTIDE SEQUENCE [LARGE SCALE GENOMIC DNA]</scope>
    <source>
        <strain evidence="1 2">EGI FJ00035</strain>
    </source>
</reference>
<name>A0ABT2LRC8_9HYPH</name>
<comment type="caution">
    <text evidence="1">The sequence shown here is derived from an EMBL/GenBank/DDBJ whole genome shotgun (WGS) entry which is preliminary data.</text>
</comment>
<dbReference type="EMBL" id="JAOCZP010000003">
    <property type="protein sequence ID" value="MCT7375739.1"/>
    <property type="molecule type" value="Genomic_DNA"/>
</dbReference>
<sequence>MASPQLSSAGDEALVHLTVHWWNFPRPLIANLRKRFPELSALEAVQVLREASDLARGGANGRAS</sequence>
<organism evidence="1 2">
    <name type="scientific">Chelativorans salis</name>
    <dbReference type="NCBI Taxonomy" id="2978478"/>
    <lineage>
        <taxon>Bacteria</taxon>
        <taxon>Pseudomonadati</taxon>
        <taxon>Pseudomonadota</taxon>
        <taxon>Alphaproteobacteria</taxon>
        <taxon>Hyphomicrobiales</taxon>
        <taxon>Phyllobacteriaceae</taxon>
        <taxon>Chelativorans</taxon>
    </lineage>
</organism>
<evidence type="ECO:0000313" key="2">
    <source>
        <dbReference type="Proteomes" id="UP001320831"/>
    </source>
</evidence>
<dbReference type="Proteomes" id="UP001320831">
    <property type="component" value="Unassembled WGS sequence"/>
</dbReference>
<accession>A0ABT2LRC8</accession>
<proteinExistence type="predicted"/>